<gene>
    <name evidence="15" type="ORF">CPEL01642_LOCUS5455</name>
</gene>
<keyword evidence="6 14" id="KW-0808">Transferase</keyword>
<comment type="pathway">
    <text evidence="3">Lipid metabolism.</text>
</comment>
<evidence type="ECO:0000256" key="14">
    <source>
        <dbReference type="RuleBase" id="RU367023"/>
    </source>
</evidence>
<feature type="transmembrane region" description="Helical" evidence="14">
    <location>
        <begin position="237"/>
        <end position="257"/>
    </location>
</feature>
<name>A0A7S0PXT3_9EUKA</name>
<evidence type="ECO:0000256" key="4">
    <source>
        <dbReference type="ARBA" id="ARBA00005420"/>
    </source>
</evidence>
<evidence type="ECO:0000256" key="1">
    <source>
        <dbReference type="ARBA" id="ARBA00004477"/>
    </source>
</evidence>
<comment type="similarity">
    <text evidence="4 14">Belongs to the diacylglycerol acyltransferase family.</text>
</comment>
<dbReference type="CDD" id="cd07987">
    <property type="entry name" value="LPLAT_MGAT-like"/>
    <property type="match status" value="1"/>
</dbReference>
<protein>
    <recommendedName>
        <fullName evidence="14">Acyltransferase</fullName>
        <ecNumber evidence="14">2.3.1.-</ecNumber>
    </recommendedName>
</protein>
<dbReference type="AlphaFoldDB" id="A0A7S0PXT3"/>
<evidence type="ECO:0000256" key="6">
    <source>
        <dbReference type="ARBA" id="ARBA00022679"/>
    </source>
</evidence>
<dbReference type="GO" id="GO:0004144">
    <property type="term" value="F:diacylglycerol O-acyltransferase activity"/>
    <property type="evidence" value="ECO:0007669"/>
    <property type="project" value="TreeGrafter"/>
</dbReference>
<proteinExistence type="inferred from homology"/>
<evidence type="ECO:0000256" key="3">
    <source>
        <dbReference type="ARBA" id="ARBA00005189"/>
    </source>
</evidence>
<dbReference type="Pfam" id="PF03982">
    <property type="entry name" value="DAGAT"/>
    <property type="match status" value="1"/>
</dbReference>
<dbReference type="GO" id="GO:0019432">
    <property type="term" value="P:triglyceride biosynthetic process"/>
    <property type="evidence" value="ECO:0007669"/>
    <property type="project" value="TreeGrafter"/>
</dbReference>
<evidence type="ECO:0000256" key="8">
    <source>
        <dbReference type="ARBA" id="ARBA00022798"/>
    </source>
</evidence>
<evidence type="ECO:0000256" key="13">
    <source>
        <dbReference type="ARBA" id="ARBA00023315"/>
    </source>
</evidence>
<organism evidence="15">
    <name type="scientific">Coccolithus braarudii</name>
    <dbReference type="NCBI Taxonomy" id="221442"/>
    <lineage>
        <taxon>Eukaryota</taxon>
        <taxon>Haptista</taxon>
        <taxon>Haptophyta</taxon>
        <taxon>Prymnesiophyceae</taxon>
        <taxon>Coccolithales</taxon>
        <taxon>Coccolithaceae</taxon>
        <taxon>Coccolithus</taxon>
    </lineage>
</organism>
<keyword evidence="9 14" id="KW-0256">Endoplasmic reticulum</keyword>
<dbReference type="GO" id="GO:0005789">
    <property type="term" value="C:endoplasmic reticulum membrane"/>
    <property type="evidence" value="ECO:0007669"/>
    <property type="project" value="UniProtKB-SubCell"/>
</dbReference>
<feature type="transmembrane region" description="Helical" evidence="14">
    <location>
        <begin position="56"/>
        <end position="75"/>
    </location>
</feature>
<keyword evidence="12 14" id="KW-0472">Membrane</keyword>
<dbReference type="PANTHER" id="PTHR12317">
    <property type="entry name" value="DIACYLGLYCEROL O-ACYLTRANSFERASE"/>
    <property type="match status" value="1"/>
</dbReference>
<keyword evidence="5" id="KW-0444">Lipid biosynthesis</keyword>
<keyword evidence="10 14" id="KW-1133">Transmembrane helix</keyword>
<keyword evidence="7 14" id="KW-0812">Transmembrane</keyword>
<evidence type="ECO:0000313" key="15">
    <source>
        <dbReference type="EMBL" id="CAD8602124.1"/>
    </source>
</evidence>
<dbReference type="InterPro" id="IPR007130">
    <property type="entry name" value="DAGAT"/>
</dbReference>
<evidence type="ECO:0000256" key="9">
    <source>
        <dbReference type="ARBA" id="ARBA00022824"/>
    </source>
</evidence>
<accession>A0A7S0PXT3</accession>
<evidence type="ECO:0000256" key="7">
    <source>
        <dbReference type="ARBA" id="ARBA00022692"/>
    </source>
</evidence>
<sequence length="336" mass="36747">MAALNAPTRSFVQSTSFERTIGFLAACPFTLVYVLAPLYVLAALTLLLLFPLNPRTWLLLAPLIVSLALPPWVAVQLSPYIMGNWASRQIPKYFAYEEYHEATDQELQAAHAEGKRFLLVAHPHGVFSFCGVCGFIASMCASDGIGASLPIEVPTAAASVICFFPFLKDVLGVFGVIDASGSVLNRRLSRNRGSVVLYVGGIAELFASSPAREAVYLKKRKGFIKLALRTGADVLPVYFFGNTTVLSVLTAGPLAMLSRNIGVSVTLFWGRFFLPVPKPVKLVYARGRPLGLPHIEKPTDADVDEWHAKYCAAVKELFDAYKGKNPDYAQKELEIM</sequence>
<dbReference type="EMBL" id="HBEY01011317">
    <property type="protein sequence ID" value="CAD8602124.1"/>
    <property type="molecule type" value="Transcribed_RNA"/>
</dbReference>
<evidence type="ECO:0000256" key="10">
    <source>
        <dbReference type="ARBA" id="ARBA00022989"/>
    </source>
</evidence>
<comment type="subcellular location">
    <subcellularLocation>
        <location evidence="1 14">Endoplasmic reticulum membrane</location>
        <topology evidence="1 14">Multi-pass membrane protein</topology>
    </subcellularLocation>
</comment>
<evidence type="ECO:0000256" key="12">
    <source>
        <dbReference type="ARBA" id="ARBA00023136"/>
    </source>
</evidence>
<evidence type="ECO:0000256" key="5">
    <source>
        <dbReference type="ARBA" id="ARBA00022516"/>
    </source>
</evidence>
<keyword evidence="11" id="KW-0443">Lipid metabolism</keyword>
<dbReference type="GO" id="GO:0006071">
    <property type="term" value="P:glycerol metabolic process"/>
    <property type="evidence" value="ECO:0007669"/>
    <property type="project" value="UniProtKB-KW"/>
</dbReference>
<evidence type="ECO:0000256" key="11">
    <source>
        <dbReference type="ARBA" id="ARBA00023098"/>
    </source>
</evidence>
<keyword evidence="13" id="KW-0012">Acyltransferase</keyword>
<dbReference type="EC" id="2.3.1.-" evidence="14"/>
<feature type="transmembrane region" description="Helical" evidence="14">
    <location>
        <begin position="21"/>
        <end position="50"/>
    </location>
</feature>
<reference evidence="15" key="1">
    <citation type="submission" date="2021-01" db="EMBL/GenBank/DDBJ databases">
        <authorList>
            <person name="Corre E."/>
            <person name="Pelletier E."/>
            <person name="Niang G."/>
            <person name="Scheremetjew M."/>
            <person name="Finn R."/>
            <person name="Kale V."/>
            <person name="Holt S."/>
            <person name="Cochrane G."/>
            <person name="Meng A."/>
            <person name="Brown T."/>
            <person name="Cohen L."/>
        </authorList>
    </citation>
    <scope>NUCLEOTIDE SEQUENCE</scope>
    <source>
        <strain evidence="15">PLY182g</strain>
    </source>
</reference>
<dbReference type="PANTHER" id="PTHR12317:SF0">
    <property type="entry name" value="ACYLTRANSFERASE"/>
    <property type="match status" value="1"/>
</dbReference>
<keyword evidence="8" id="KW-0319">Glycerol metabolism</keyword>
<evidence type="ECO:0000256" key="2">
    <source>
        <dbReference type="ARBA" id="ARBA00004771"/>
    </source>
</evidence>
<comment type="pathway">
    <text evidence="2">Glycerolipid metabolism; triacylglycerol biosynthesis.</text>
</comment>